<comment type="caution">
    <text evidence="1">The sequence shown here is derived from an EMBL/GenBank/DDBJ whole genome shotgun (WGS) entry which is preliminary data.</text>
</comment>
<dbReference type="OrthoDB" id="3266451at2759"/>
<dbReference type="Gene3D" id="1.20.1280.50">
    <property type="match status" value="1"/>
</dbReference>
<evidence type="ECO:0000313" key="1">
    <source>
        <dbReference type="EMBL" id="TEB28240.1"/>
    </source>
</evidence>
<dbReference type="STRING" id="71717.A0A4Y7T251"/>
<sequence length="79" mass="8543">MEVALQAARNAQGAYLKDVNGHNALLAPIKQMPFDILSLIFQAVAQGSSEPVSPAHPSTVISQVCSDWRRIALESPSIW</sequence>
<evidence type="ECO:0000313" key="2">
    <source>
        <dbReference type="Proteomes" id="UP000298030"/>
    </source>
</evidence>
<gene>
    <name evidence="1" type="ORF">FA13DRAFT_1874268</name>
</gene>
<feature type="non-terminal residue" evidence="1">
    <location>
        <position position="79"/>
    </location>
</feature>
<organism evidence="1 2">
    <name type="scientific">Coprinellus micaceus</name>
    <name type="common">Glistening ink-cap mushroom</name>
    <name type="synonym">Coprinus micaceus</name>
    <dbReference type="NCBI Taxonomy" id="71717"/>
    <lineage>
        <taxon>Eukaryota</taxon>
        <taxon>Fungi</taxon>
        <taxon>Dikarya</taxon>
        <taxon>Basidiomycota</taxon>
        <taxon>Agaricomycotina</taxon>
        <taxon>Agaricomycetes</taxon>
        <taxon>Agaricomycetidae</taxon>
        <taxon>Agaricales</taxon>
        <taxon>Agaricineae</taxon>
        <taxon>Psathyrellaceae</taxon>
        <taxon>Coprinellus</taxon>
    </lineage>
</organism>
<reference evidence="1 2" key="1">
    <citation type="journal article" date="2019" name="Nat. Ecol. Evol.">
        <title>Megaphylogeny resolves global patterns of mushroom evolution.</title>
        <authorList>
            <person name="Varga T."/>
            <person name="Krizsan K."/>
            <person name="Foldi C."/>
            <person name="Dima B."/>
            <person name="Sanchez-Garcia M."/>
            <person name="Sanchez-Ramirez S."/>
            <person name="Szollosi G.J."/>
            <person name="Szarkandi J.G."/>
            <person name="Papp V."/>
            <person name="Albert L."/>
            <person name="Andreopoulos W."/>
            <person name="Angelini C."/>
            <person name="Antonin V."/>
            <person name="Barry K.W."/>
            <person name="Bougher N.L."/>
            <person name="Buchanan P."/>
            <person name="Buyck B."/>
            <person name="Bense V."/>
            <person name="Catcheside P."/>
            <person name="Chovatia M."/>
            <person name="Cooper J."/>
            <person name="Damon W."/>
            <person name="Desjardin D."/>
            <person name="Finy P."/>
            <person name="Geml J."/>
            <person name="Haridas S."/>
            <person name="Hughes K."/>
            <person name="Justo A."/>
            <person name="Karasinski D."/>
            <person name="Kautmanova I."/>
            <person name="Kiss B."/>
            <person name="Kocsube S."/>
            <person name="Kotiranta H."/>
            <person name="LaButti K.M."/>
            <person name="Lechner B.E."/>
            <person name="Liimatainen K."/>
            <person name="Lipzen A."/>
            <person name="Lukacs Z."/>
            <person name="Mihaltcheva S."/>
            <person name="Morgado L.N."/>
            <person name="Niskanen T."/>
            <person name="Noordeloos M.E."/>
            <person name="Ohm R.A."/>
            <person name="Ortiz-Santana B."/>
            <person name="Ovrebo C."/>
            <person name="Racz N."/>
            <person name="Riley R."/>
            <person name="Savchenko A."/>
            <person name="Shiryaev A."/>
            <person name="Soop K."/>
            <person name="Spirin V."/>
            <person name="Szebenyi C."/>
            <person name="Tomsovsky M."/>
            <person name="Tulloss R.E."/>
            <person name="Uehling J."/>
            <person name="Grigoriev I.V."/>
            <person name="Vagvolgyi C."/>
            <person name="Papp T."/>
            <person name="Martin F.M."/>
            <person name="Miettinen O."/>
            <person name="Hibbett D.S."/>
            <person name="Nagy L.G."/>
        </authorList>
    </citation>
    <scope>NUCLEOTIDE SEQUENCE [LARGE SCALE GENOMIC DNA]</scope>
    <source>
        <strain evidence="1 2">FP101781</strain>
    </source>
</reference>
<accession>A0A4Y7T251</accession>
<proteinExistence type="predicted"/>
<dbReference type="AlphaFoldDB" id="A0A4Y7T251"/>
<protein>
    <submittedName>
        <fullName evidence="1">Uncharacterized protein</fullName>
    </submittedName>
</protein>
<dbReference type="Proteomes" id="UP000298030">
    <property type="component" value="Unassembled WGS sequence"/>
</dbReference>
<keyword evidence="2" id="KW-1185">Reference proteome</keyword>
<name>A0A4Y7T251_COPMI</name>
<dbReference type="EMBL" id="QPFP01000034">
    <property type="protein sequence ID" value="TEB28240.1"/>
    <property type="molecule type" value="Genomic_DNA"/>
</dbReference>